<dbReference type="AlphaFoldDB" id="A0A022W2A5"/>
<dbReference type="OrthoDB" id="5366541at2759"/>
<organism evidence="3">
    <name type="scientific">Trichophyton rubrum CBS 288.86</name>
    <dbReference type="NCBI Taxonomy" id="1215330"/>
    <lineage>
        <taxon>Eukaryota</taxon>
        <taxon>Fungi</taxon>
        <taxon>Dikarya</taxon>
        <taxon>Ascomycota</taxon>
        <taxon>Pezizomycotina</taxon>
        <taxon>Eurotiomycetes</taxon>
        <taxon>Eurotiomycetidae</taxon>
        <taxon>Onygenales</taxon>
        <taxon>Arthrodermataceae</taxon>
        <taxon>Trichophyton</taxon>
    </lineage>
</organism>
<dbReference type="InterPro" id="IPR024737">
    <property type="entry name" value="Get5_N"/>
</dbReference>
<evidence type="ECO:0000259" key="2">
    <source>
        <dbReference type="Pfam" id="PF12754"/>
    </source>
</evidence>
<proteinExistence type="predicted"/>
<accession>A0A022W2A5</accession>
<name>A0A022W2A5_TRIRU</name>
<feature type="domain" description="Get5 N-terminal" evidence="2">
    <location>
        <begin position="6"/>
        <end position="161"/>
    </location>
</feature>
<dbReference type="HOGENOM" id="CLU_075131_0_0_1"/>
<gene>
    <name evidence="3" type="ORF">H103_04672</name>
</gene>
<protein>
    <recommendedName>
        <fullName evidence="2">Get5 N-terminal domain-containing protein</fullName>
    </recommendedName>
</protein>
<evidence type="ECO:0000256" key="1">
    <source>
        <dbReference type="SAM" id="MobiDB-lite"/>
    </source>
</evidence>
<dbReference type="Proteomes" id="UP000023758">
    <property type="component" value="Unassembled WGS sequence"/>
</dbReference>
<feature type="region of interest" description="Disordered" evidence="1">
    <location>
        <begin position="39"/>
        <end position="64"/>
    </location>
</feature>
<reference evidence="3" key="1">
    <citation type="submission" date="2014-02" db="EMBL/GenBank/DDBJ databases">
        <title>The Genome Sequence of Trichophyton rubrum (morphotype fischeri) CBS 288.86.</title>
        <authorList>
            <consortium name="The Broad Institute Genomics Platform"/>
            <person name="Cuomo C.A."/>
            <person name="White T.C."/>
            <person name="Graser Y."/>
            <person name="Martinez-Rossi N."/>
            <person name="Heitman J."/>
            <person name="Young S.K."/>
            <person name="Zeng Q."/>
            <person name="Gargeya S."/>
            <person name="Abouelleil A."/>
            <person name="Alvarado L."/>
            <person name="Chapman S.B."/>
            <person name="Gainer-Dewar J."/>
            <person name="Goldberg J."/>
            <person name="Griggs A."/>
            <person name="Gujja S."/>
            <person name="Hansen M."/>
            <person name="Howarth C."/>
            <person name="Imamovic A."/>
            <person name="Larimer J."/>
            <person name="Martinez D."/>
            <person name="Murphy C."/>
            <person name="Pearson M.D."/>
            <person name="Persinoti G."/>
            <person name="Poon T."/>
            <person name="Priest M."/>
            <person name="Roberts A.D."/>
            <person name="Saif S."/>
            <person name="Shea T.D."/>
            <person name="Sykes S.N."/>
            <person name="Wortman J."/>
            <person name="Nusbaum C."/>
            <person name="Birren B."/>
        </authorList>
    </citation>
    <scope>NUCLEOTIDE SEQUENCE [LARGE SCALE GENOMIC DNA]</scope>
    <source>
        <strain evidence="3">CBS 288.86</strain>
    </source>
</reference>
<dbReference type="EMBL" id="KK207855">
    <property type="protein sequence ID" value="EZF52266.1"/>
    <property type="molecule type" value="Genomic_DNA"/>
</dbReference>
<dbReference type="Pfam" id="PF12754">
    <property type="entry name" value="Get5_N"/>
    <property type="match status" value="1"/>
</dbReference>
<evidence type="ECO:0000313" key="3">
    <source>
        <dbReference type="EMBL" id="EZF52266.1"/>
    </source>
</evidence>
<sequence>MSEVSFTKSFLASLDSKPIRVPADTVYDPRTFAPRFPIILPRLTDPPHPPMPKKVKTASPPGSSKGITVHLKSARNPVLDIKLPNVALATATVQELKDAVHQKIRPSNATDPDQRVPLDKIKLLWKRKPVQGTSVADILADESDIVSGKNPAEFSVMVLGGASVLPEEELKAAAATAKVAKPPVELGTQEDTEMKDLDPKEVGELPQGDQSLRSEFANLYDADNFWEDMTNFIQDKIPNPDHAPAMISIFKAGLKDYLK</sequence>